<dbReference type="RefSeq" id="XP_060301828.1">
    <property type="nucleotide sequence ID" value="XM_060436313.1"/>
</dbReference>
<comment type="similarity">
    <text evidence="1">Belongs to the short-chain dehydrogenases/reductases (SDR) family.</text>
</comment>
<dbReference type="InterPro" id="IPR002347">
    <property type="entry name" value="SDR_fam"/>
</dbReference>
<reference evidence="4" key="1">
    <citation type="submission" date="2023-06" db="EMBL/GenBank/DDBJ databases">
        <title>Genome-scale phylogeny and comparative genomics of the fungal order Sordariales.</title>
        <authorList>
            <consortium name="Lawrence Berkeley National Laboratory"/>
            <person name="Hensen N."/>
            <person name="Bonometti L."/>
            <person name="Westerberg I."/>
            <person name="Brannstrom I.O."/>
            <person name="Guillou S."/>
            <person name="Cros-Aarteil S."/>
            <person name="Calhoun S."/>
            <person name="Haridas S."/>
            <person name="Kuo A."/>
            <person name="Mondo S."/>
            <person name="Pangilinan J."/>
            <person name="Riley R."/>
            <person name="LaButti K."/>
            <person name="Andreopoulos B."/>
            <person name="Lipzen A."/>
            <person name="Chen C."/>
            <person name="Yanf M."/>
            <person name="Daum C."/>
            <person name="Ng V."/>
            <person name="Clum A."/>
            <person name="Steindorff A."/>
            <person name="Ohm R."/>
            <person name="Martin F."/>
            <person name="Silar P."/>
            <person name="Natvig D."/>
            <person name="Lalanne C."/>
            <person name="Gautier V."/>
            <person name="Ament-velasquez S.L."/>
            <person name="Kruys A."/>
            <person name="Hutchinson M.I."/>
            <person name="Powell A.J."/>
            <person name="Barry K."/>
            <person name="Miller A.N."/>
            <person name="Grigoriev I.V."/>
            <person name="Debuchy R."/>
            <person name="Gladieux P."/>
            <person name="Thoren M.H."/>
            <person name="Johannesson H."/>
        </authorList>
    </citation>
    <scope>NUCLEOTIDE SEQUENCE</scope>
    <source>
        <strain evidence="4">SMH2392-1A</strain>
    </source>
</reference>
<protein>
    <recommendedName>
        <fullName evidence="6">Oxidoreductase</fullName>
    </recommendedName>
</protein>
<dbReference type="AlphaFoldDB" id="A0AA40ED20"/>
<evidence type="ECO:0008006" key="6">
    <source>
        <dbReference type="Google" id="ProtNLM"/>
    </source>
</evidence>
<evidence type="ECO:0000256" key="1">
    <source>
        <dbReference type="ARBA" id="ARBA00006484"/>
    </source>
</evidence>
<dbReference type="GO" id="GO:0016491">
    <property type="term" value="F:oxidoreductase activity"/>
    <property type="evidence" value="ECO:0007669"/>
    <property type="project" value="UniProtKB-KW"/>
</dbReference>
<dbReference type="EMBL" id="JAUIRO010000001">
    <property type="protein sequence ID" value="KAK0732951.1"/>
    <property type="molecule type" value="Genomic_DNA"/>
</dbReference>
<evidence type="ECO:0000256" key="2">
    <source>
        <dbReference type="ARBA" id="ARBA00022857"/>
    </source>
</evidence>
<dbReference type="Proteomes" id="UP001172101">
    <property type="component" value="Unassembled WGS sequence"/>
</dbReference>
<gene>
    <name evidence="4" type="ORF">B0T26DRAFT_631066</name>
</gene>
<name>A0AA40ED20_9PEZI</name>
<dbReference type="PANTHER" id="PTHR24320:SF252">
    <property type="entry name" value="DEHYDROGENASE_REDUCTASE FAMILY PROTEIN, PUTATIVE (AFU_ORTHOLOGUE AFUA_3G08550)-RELATED"/>
    <property type="match status" value="1"/>
</dbReference>
<dbReference type="InterPro" id="IPR036291">
    <property type="entry name" value="NAD(P)-bd_dom_sf"/>
</dbReference>
<dbReference type="GeneID" id="85319583"/>
<keyword evidence="2" id="KW-0521">NADP</keyword>
<evidence type="ECO:0000256" key="3">
    <source>
        <dbReference type="ARBA" id="ARBA00023002"/>
    </source>
</evidence>
<keyword evidence="3" id="KW-0560">Oxidoreductase</keyword>
<evidence type="ECO:0000313" key="5">
    <source>
        <dbReference type="Proteomes" id="UP001172101"/>
    </source>
</evidence>
<evidence type="ECO:0000313" key="4">
    <source>
        <dbReference type="EMBL" id="KAK0732951.1"/>
    </source>
</evidence>
<keyword evidence="5" id="KW-1185">Reference proteome</keyword>
<organism evidence="4 5">
    <name type="scientific">Lasiosphaeria miniovina</name>
    <dbReference type="NCBI Taxonomy" id="1954250"/>
    <lineage>
        <taxon>Eukaryota</taxon>
        <taxon>Fungi</taxon>
        <taxon>Dikarya</taxon>
        <taxon>Ascomycota</taxon>
        <taxon>Pezizomycotina</taxon>
        <taxon>Sordariomycetes</taxon>
        <taxon>Sordariomycetidae</taxon>
        <taxon>Sordariales</taxon>
        <taxon>Lasiosphaeriaceae</taxon>
        <taxon>Lasiosphaeria</taxon>
    </lineage>
</organism>
<accession>A0AA40ED20</accession>
<dbReference type="PANTHER" id="PTHR24320">
    <property type="entry name" value="RETINOL DEHYDROGENASE"/>
    <property type="match status" value="1"/>
</dbReference>
<proteinExistence type="inferred from homology"/>
<sequence>MSSTKDLWWAKQHPPADPTHLSFKDRAVLVTGANSGLGHEAAVKYAAQGASPLILAVRSQDKGEQAKAAIIARTGCKPDVFIILTVDMSTFASVRAFADQLDAAVPALHVAQLAAGVATFAFAKSPEGYESALQVNVLSTALLALLLLPKLRATAAAEAAKPEAEQFVPHLSFVHSIASMEVTDADITADQSLVQRIDDQARFDNQRQYFLFFLLGRSVEEGSRSLVSATGLGVESHGKFWRNDSYAP</sequence>
<dbReference type="SUPFAM" id="SSF51735">
    <property type="entry name" value="NAD(P)-binding Rossmann-fold domains"/>
    <property type="match status" value="1"/>
</dbReference>
<comment type="caution">
    <text evidence="4">The sequence shown here is derived from an EMBL/GenBank/DDBJ whole genome shotgun (WGS) entry which is preliminary data.</text>
</comment>
<dbReference type="Pfam" id="PF00106">
    <property type="entry name" value="adh_short"/>
    <property type="match status" value="1"/>
</dbReference>
<dbReference type="Gene3D" id="3.40.50.720">
    <property type="entry name" value="NAD(P)-binding Rossmann-like Domain"/>
    <property type="match status" value="1"/>
</dbReference>